<keyword evidence="10" id="KW-1185">Reference proteome</keyword>
<keyword evidence="3 7" id="KW-0812">Transmembrane</keyword>
<evidence type="ECO:0000313" key="9">
    <source>
        <dbReference type="EMBL" id="BEP28250.1"/>
    </source>
</evidence>
<dbReference type="GO" id="GO:0016020">
    <property type="term" value="C:membrane"/>
    <property type="evidence" value="ECO:0007669"/>
    <property type="project" value="UniProtKB-SubCell"/>
</dbReference>
<dbReference type="Proteomes" id="UP001321786">
    <property type="component" value="Chromosome"/>
</dbReference>
<dbReference type="GO" id="GO:0008233">
    <property type="term" value="F:peptidase activity"/>
    <property type="evidence" value="ECO:0007669"/>
    <property type="project" value="UniProtKB-KW"/>
</dbReference>
<evidence type="ECO:0000256" key="4">
    <source>
        <dbReference type="ARBA" id="ARBA00022989"/>
    </source>
</evidence>
<dbReference type="EMBL" id="AP028654">
    <property type="protein sequence ID" value="BEP28250.1"/>
    <property type="molecule type" value="Genomic_DNA"/>
</dbReference>
<keyword evidence="9" id="KW-0645">Protease</keyword>
<keyword evidence="4 7" id="KW-1133">Transmembrane helix</keyword>
<dbReference type="RefSeq" id="WP_338536577.1">
    <property type="nucleotide sequence ID" value="NZ_AP028654.1"/>
</dbReference>
<dbReference type="GO" id="GO:0006508">
    <property type="term" value="P:proteolysis"/>
    <property type="evidence" value="ECO:0007669"/>
    <property type="project" value="UniProtKB-KW"/>
</dbReference>
<dbReference type="CDD" id="cd03405">
    <property type="entry name" value="SPFH_HflC"/>
    <property type="match status" value="1"/>
</dbReference>
<evidence type="ECO:0000313" key="10">
    <source>
        <dbReference type="Proteomes" id="UP001321786"/>
    </source>
</evidence>
<comment type="function">
    <text evidence="6">HflC and HflK could regulate a protease.</text>
</comment>
<evidence type="ECO:0000256" key="2">
    <source>
        <dbReference type="ARBA" id="ARBA00007862"/>
    </source>
</evidence>
<evidence type="ECO:0000256" key="1">
    <source>
        <dbReference type="ARBA" id="ARBA00004370"/>
    </source>
</evidence>
<evidence type="ECO:0000259" key="8">
    <source>
        <dbReference type="SMART" id="SM00244"/>
    </source>
</evidence>
<feature type="domain" description="Band 7" evidence="8">
    <location>
        <begin position="22"/>
        <end position="187"/>
    </location>
</feature>
<gene>
    <name evidence="9" type="ORF">HLPR_05810</name>
</gene>
<reference evidence="9 10" key="1">
    <citation type="submission" date="2023-08" db="EMBL/GenBank/DDBJ databases">
        <title>Helicovermis profunda gen. nov., sp. nov., a novel mesophilic, fermentative bacterium within the Bacillota from a deep-sea hydrothermal vent chimney.</title>
        <authorList>
            <person name="Miyazaki U."/>
            <person name="Mizutani D."/>
            <person name="Hashimoto Y."/>
            <person name="Tame A."/>
            <person name="Sawayama S."/>
            <person name="Miyazaki J."/>
            <person name="Takai K."/>
            <person name="Nakagawa S."/>
        </authorList>
    </citation>
    <scope>NUCLEOTIDE SEQUENCE [LARGE SCALE GENOMIC DNA]</scope>
    <source>
        <strain evidence="9 10">S502</strain>
    </source>
</reference>
<dbReference type="InterPro" id="IPR001107">
    <property type="entry name" value="Band_7"/>
</dbReference>
<comment type="subcellular location">
    <subcellularLocation>
        <location evidence="1">Membrane</location>
    </subcellularLocation>
</comment>
<dbReference type="Pfam" id="PF01145">
    <property type="entry name" value="Band_7"/>
    <property type="match status" value="1"/>
</dbReference>
<dbReference type="SMART" id="SM00244">
    <property type="entry name" value="PHB"/>
    <property type="match status" value="1"/>
</dbReference>
<dbReference type="InterPro" id="IPR036013">
    <property type="entry name" value="Band_7/SPFH_dom_sf"/>
</dbReference>
<name>A0AAU9ET69_9FIRM</name>
<dbReference type="PIRSF" id="PIRSF005651">
    <property type="entry name" value="HflC"/>
    <property type="match status" value="1"/>
</dbReference>
<organism evidence="9 10">
    <name type="scientific">Helicovermis profundi</name>
    <dbReference type="NCBI Taxonomy" id="3065157"/>
    <lineage>
        <taxon>Bacteria</taxon>
        <taxon>Bacillati</taxon>
        <taxon>Bacillota</taxon>
        <taxon>Clostridia</taxon>
        <taxon>Helicovermis</taxon>
    </lineage>
</organism>
<dbReference type="InterPro" id="IPR010200">
    <property type="entry name" value="HflC"/>
</dbReference>
<comment type="similarity">
    <text evidence="2 6">Belongs to the band 7/mec-2 family. HflC subfamily.</text>
</comment>
<dbReference type="KEGG" id="hprf:HLPR_05810"/>
<evidence type="ECO:0000256" key="6">
    <source>
        <dbReference type="PIRNR" id="PIRNR005651"/>
    </source>
</evidence>
<keyword evidence="9" id="KW-0378">Hydrolase</keyword>
<evidence type="ECO:0000256" key="5">
    <source>
        <dbReference type="ARBA" id="ARBA00023136"/>
    </source>
</evidence>
<feature type="transmembrane region" description="Helical" evidence="7">
    <location>
        <begin position="7"/>
        <end position="27"/>
    </location>
</feature>
<sequence length="291" mass="32988">MKKFKKVSLIVIGIIMFFAITGSFYQVKENEFAYVTRFSKYIGIKKTAGLKFKLPILDKVRKIPKNRMIYDITPSDVITGDKKTLVVDNFAVWQINDPYLFMKTVSRISEMENRLDAVVYNAVKNKLGTMKQTSIINANNSSIDEVNTAITEQVNKQLKSYGVSTIAVEIKRLDLPSDNENAVYNRMISERNQMAESFRAAGKLEASKVVNETDKEVGILLSKAIADAEELKGQGESEYMKIISNAYSTKDRSEYYKFVRSLDTLKIVMKGDKTLFLPSDSYIVKVLNGKE</sequence>
<dbReference type="PANTHER" id="PTHR42911">
    <property type="entry name" value="MODULATOR OF FTSH PROTEASE HFLC"/>
    <property type="match status" value="1"/>
</dbReference>
<dbReference type="SUPFAM" id="SSF117892">
    <property type="entry name" value="Band 7/SPFH domain"/>
    <property type="match status" value="1"/>
</dbReference>
<evidence type="ECO:0000256" key="3">
    <source>
        <dbReference type="ARBA" id="ARBA00022692"/>
    </source>
</evidence>
<protein>
    <recommendedName>
        <fullName evidence="6">Protein HflC</fullName>
    </recommendedName>
</protein>
<evidence type="ECO:0000256" key="7">
    <source>
        <dbReference type="SAM" id="Phobius"/>
    </source>
</evidence>
<dbReference type="PANTHER" id="PTHR42911:SF1">
    <property type="entry name" value="MODULATOR OF FTSH PROTEASE HFLC"/>
    <property type="match status" value="1"/>
</dbReference>
<proteinExistence type="inferred from homology"/>
<dbReference type="AlphaFoldDB" id="A0AAU9ET69"/>
<keyword evidence="5 7" id="KW-0472">Membrane</keyword>
<dbReference type="Gene3D" id="3.30.479.30">
    <property type="entry name" value="Band 7 domain"/>
    <property type="match status" value="1"/>
</dbReference>
<accession>A0AAU9ET69</accession>